<keyword evidence="3" id="KW-0597">Phosphoprotein</keyword>
<comment type="caution">
    <text evidence="11">The sequence shown here is derived from an EMBL/GenBank/DDBJ whole genome shotgun (WGS) entry which is preliminary data.</text>
</comment>
<dbReference type="AlphaFoldDB" id="A0A2A2J498"/>
<dbReference type="STRING" id="2018661.A0A2A2J498"/>
<keyword evidence="12" id="KW-1185">Reference proteome</keyword>
<evidence type="ECO:0000256" key="6">
    <source>
        <dbReference type="ARBA" id="ARBA00023212"/>
    </source>
</evidence>
<feature type="coiled-coil region" evidence="9">
    <location>
        <begin position="318"/>
        <end position="345"/>
    </location>
</feature>
<evidence type="ECO:0000256" key="4">
    <source>
        <dbReference type="ARBA" id="ARBA00023018"/>
    </source>
</evidence>
<dbReference type="GO" id="GO:0048788">
    <property type="term" value="C:cytoskeleton of presynaptic active zone"/>
    <property type="evidence" value="ECO:0007669"/>
    <property type="project" value="TreeGrafter"/>
</dbReference>
<dbReference type="EMBL" id="LIAE01010700">
    <property type="protein sequence ID" value="PAV56455.1"/>
    <property type="molecule type" value="Genomic_DNA"/>
</dbReference>
<evidence type="ECO:0000256" key="1">
    <source>
        <dbReference type="ARBA" id="ARBA00004245"/>
    </source>
</evidence>
<dbReference type="GO" id="GO:0098882">
    <property type="term" value="F:structural constituent of presynaptic active zone"/>
    <property type="evidence" value="ECO:0007669"/>
    <property type="project" value="TreeGrafter"/>
</dbReference>
<evidence type="ECO:0008006" key="13">
    <source>
        <dbReference type="Google" id="ProtNLM"/>
    </source>
</evidence>
<dbReference type="PANTHER" id="PTHR18861">
    <property type="entry name" value="ELKS/RAB6-INTERACTING/CAST PROTEIN"/>
    <property type="match status" value="1"/>
</dbReference>
<feature type="coiled-coil region" evidence="9">
    <location>
        <begin position="219"/>
        <end position="277"/>
    </location>
</feature>
<dbReference type="InterPro" id="IPR019323">
    <property type="entry name" value="ELKS/CAST"/>
</dbReference>
<keyword evidence="5 9" id="KW-0175">Coiled coil</keyword>
<dbReference type="PANTHER" id="PTHR18861:SF0">
    <property type="entry name" value="BRUCHPILOT, ISOFORM J"/>
    <property type="match status" value="1"/>
</dbReference>
<feature type="coiled-coil region" evidence="9">
    <location>
        <begin position="694"/>
        <end position="811"/>
    </location>
</feature>
<protein>
    <recommendedName>
        <fullName evidence="13">ELKS/RAB6-interacting/CAST family member 1</fullName>
    </recommendedName>
</protein>
<dbReference type="OrthoDB" id="2019763at2759"/>
<dbReference type="Proteomes" id="UP000218231">
    <property type="component" value="Unassembled WGS sequence"/>
</dbReference>
<organism evidence="11 12">
    <name type="scientific">Diploscapter pachys</name>
    <dbReference type="NCBI Taxonomy" id="2018661"/>
    <lineage>
        <taxon>Eukaryota</taxon>
        <taxon>Metazoa</taxon>
        <taxon>Ecdysozoa</taxon>
        <taxon>Nematoda</taxon>
        <taxon>Chromadorea</taxon>
        <taxon>Rhabditida</taxon>
        <taxon>Rhabditina</taxon>
        <taxon>Rhabditomorpha</taxon>
        <taxon>Rhabditoidea</taxon>
        <taxon>Rhabditidae</taxon>
        <taxon>Diploscapter</taxon>
    </lineage>
</organism>
<keyword evidence="2" id="KW-0963">Cytoplasm</keyword>
<evidence type="ECO:0000256" key="3">
    <source>
        <dbReference type="ARBA" id="ARBA00022553"/>
    </source>
</evidence>
<gene>
    <name evidence="11" type="ORF">WR25_06776</name>
</gene>
<accession>A0A2A2J498</accession>
<evidence type="ECO:0000256" key="9">
    <source>
        <dbReference type="SAM" id="Coils"/>
    </source>
</evidence>
<dbReference type="GO" id="GO:0030424">
    <property type="term" value="C:axon"/>
    <property type="evidence" value="ECO:0007669"/>
    <property type="project" value="UniProtKB-SubCell"/>
</dbReference>
<feature type="region of interest" description="Disordered" evidence="10">
    <location>
        <begin position="639"/>
        <end position="668"/>
    </location>
</feature>
<proteinExistence type="predicted"/>
<evidence type="ECO:0000313" key="11">
    <source>
        <dbReference type="EMBL" id="PAV56455.1"/>
    </source>
</evidence>
<dbReference type="GO" id="GO:0048167">
    <property type="term" value="P:regulation of synaptic plasticity"/>
    <property type="evidence" value="ECO:0007669"/>
    <property type="project" value="TreeGrafter"/>
</dbReference>
<evidence type="ECO:0000313" key="12">
    <source>
        <dbReference type="Proteomes" id="UP000218231"/>
    </source>
</evidence>
<evidence type="ECO:0000256" key="7">
    <source>
        <dbReference type="ARBA" id="ARBA00023273"/>
    </source>
</evidence>
<evidence type="ECO:0000256" key="2">
    <source>
        <dbReference type="ARBA" id="ARBA00022490"/>
    </source>
</evidence>
<evidence type="ECO:0000256" key="5">
    <source>
        <dbReference type="ARBA" id="ARBA00023054"/>
    </source>
</evidence>
<feature type="coiled-coil region" evidence="9">
    <location>
        <begin position="385"/>
        <end position="576"/>
    </location>
</feature>
<dbReference type="GO" id="GO:0007274">
    <property type="term" value="P:neuromuscular synaptic transmission"/>
    <property type="evidence" value="ECO:0007669"/>
    <property type="project" value="TreeGrafter"/>
</dbReference>
<keyword evidence="7" id="KW-0966">Cell projection</keyword>
<keyword evidence="4" id="KW-0770">Synapse</keyword>
<dbReference type="Gene3D" id="1.10.287.1490">
    <property type="match status" value="1"/>
</dbReference>
<evidence type="ECO:0000256" key="8">
    <source>
        <dbReference type="ARBA" id="ARBA00034106"/>
    </source>
</evidence>
<name>A0A2A2J498_9BILA</name>
<sequence length="811" mass="93214">MHLISNLFLINPYFRYIQLLESALDPLYHRSSGPIPINYSVPVSSSSSHHPNLYTRQAATAAHSAVPYQSVAGAGSWPYDYGVGLQQSAAGTLGIGMMSTPGPAPSMRMDEQRRKPHLIRQHRSMDGIGIMDAATEFGYDLPPLSVSTAQHPLDHNPIRHGSSQPNPLSNPITSTQAFWQSQSGLITNDYEQLKADYLMTVDKLNQTMGSIKTFWSPELKRERQMRRDEQARIAQLERIIATGGGGDGSAMQLQMELADREDQIRQLSAMLEQNQNRGMTGNFADIKIREQEEMINQLQGIIRTYREYGSGQGDSRAMENTMRMVEQKQTRIQELEEELTRLRLARQTQQPRDFTDKDLSSHEKVTLRMKLERSEMELSERKQALASCQMRMRSIEEEAADAKAHIQLLKEQLTNREQQSRLMHGDVEALRLKLDSKNQQIEQRDQRAERLERDLGTVRGELAEKIEQTRQNEHRMSQLVGRIDSLESTLREKESQLDKTKVKLLSHPDIIKEKELNERIEKGEREKQRLQEHIDQLRRNHEKERLEQQQTFQAEVDQLKRDIENLKKELLDRDVLLESQNEKIGDMGRELGAAKDRISTSMADKSTGELRKELEDARMEVEKLLRMVRQLEKDNAQLRMQQQTKTEGKVSETSSIPAATGFTPAQTSMKKRIEELEEALRESVSITAEREMHLAQQKHLLQQCSQQLADTRRELGELKQQKELSGGPSSSSGHAEMIRAMETERRQHIEQLMQLKQEALLAAIGEKDAHLALLERAKGPREEIETIRRHKEALMQKLKQENERYAFLKLK</sequence>
<evidence type="ECO:0000256" key="10">
    <source>
        <dbReference type="SAM" id="MobiDB-lite"/>
    </source>
</evidence>
<comment type="subcellular location">
    <subcellularLocation>
        <location evidence="1">Cytoplasm</location>
        <location evidence="1">Cytoskeleton</location>
    </subcellularLocation>
    <subcellularLocation>
        <location evidence="8">Presynapse</location>
    </subcellularLocation>
</comment>
<reference evidence="11 12" key="1">
    <citation type="journal article" date="2017" name="Curr. Biol.">
        <title>Genome architecture and evolution of a unichromosomal asexual nematode.</title>
        <authorList>
            <person name="Fradin H."/>
            <person name="Zegar C."/>
            <person name="Gutwein M."/>
            <person name="Lucas J."/>
            <person name="Kovtun M."/>
            <person name="Corcoran D."/>
            <person name="Baugh L.R."/>
            <person name="Kiontke K."/>
            <person name="Gunsalus K."/>
            <person name="Fitch D.H."/>
            <person name="Piano F."/>
        </authorList>
    </citation>
    <scope>NUCLEOTIDE SEQUENCE [LARGE SCALE GENOMIC DNA]</scope>
    <source>
        <strain evidence="11">PF1309</strain>
    </source>
</reference>
<keyword evidence="6" id="KW-0206">Cytoskeleton</keyword>
<dbReference type="Pfam" id="PF10174">
    <property type="entry name" value="Cast"/>
    <property type="match status" value="3"/>
</dbReference>